<proteinExistence type="predicted"/>
<feature type="region of interest" description="Disordered" evidence="1">
    <location>
        <begin position="1"/>
        <end position="37"/>
    </location>
</feature>
<dbReference type="AlphaFoldDB" id="A0AB33KPP0"/>
<name>A0AB33KPP0_9ACTN</name>
<gene>
    <name evidence="2" type="ORF">SCMC78_54200</name>
</gene>
<accession>A0AB33KPP0</accession>
<dbReference type="KEGG" id="stcm:SCMC78_54200"/>
<sequence length="71" mass="7447">MRRTLTGGTRVDHPDFRRSGGGPAGPARPVRPAGQTTLPVQCFTGALTPVPVLVNENSASTRRPSTVVPAR</sequence>
<dbReference type="EMBL" id="AP035884">
    <property type="protein sequence ID" value="BFP55613.1"/>
    <property type="molecule type" value="Genomic_DNA"/>
</dbReference>
<feature type="compositionally biased region" description="Low complexity" evidence="1">
    <location>
        <begin position="25"/>
        <end position="34"/>
    </location>
</feature>
<evidence type="ECO:0000256" key="1">
    <source>
        <dbReference type="SAM" id="MobiDB-lite"/>
    </source>
</evidence>
<reference evidence="2" key="1">
    <citation type="submission" date="2024-07" db="EMBL/GenBank/DDBJ databases">
        <title>Complete genome sequences of cellulolytic bacteria, Kitasatospora sp. CMC57 and Streptomyces sp. CMC78, isolated from Japanese agricultural soil.</title>
        <authorList>
            <person name="Hashimoto T."/>
            <person name="Ito M."/>
            <person name="Iwamoto M."/>
            <person name="Fukahori D."/>
            <person name="Shoda T."/>
            <person name="Sakoda M."/>
            <person name="Morohoshi T."/>
            <person name="Mitsuboshi M."/>
            <person name="Nishizawa T."/>
        </authorList>
    </citation>
    <scope>NUCLEOTIDE SEQUENCE</scope>
    <source>
        <strain evidence="2">CMC78</strain>
    </source>
</reference>
<organism evidence="2">
    <name type="scientific">Streptomyces sp. CMC78</name>
    <dbReference type="NCBI Taxonomy" id="3231512"/>
    <lineage>
        <taxon>Bacteria</taxon>
        <taxon>Bacillati</taxon>
        <taxon>Actinomycetota</taxon>
        <taxon>Actinomycetes</taxon>
        <taxon>Kitasatosporales</taxon>
        <taxon>Streptomycetaceae</taxon>
        <taxon>Streptomyces</taxon>
    </lineage>
</organism>
<evidence type="ECO:0000313" key="2">
    <source>
        <dbReference type="EMBL" id="BFP55613.1"/>
    </source>
</evidence>
<protein>
    <submittedName>
        <fullName evidence="2">Uncharacterized protein</fullName>
    </submittedName>
</protein>